<accession>A0ABT5NQ69</accession>
<comment type="caution">
    <text evidence="4">The sequence shown here is derived from an EMBL/GenBank/DDBJ whole genome shotgun (WGS) entry which is preliminary data.</text>
</comment>
<dbReference type="Proteomes" id="UP001148203">
    <property type="component" value="Unassembled WGS sequence"/>
</dbReference>
<dbReference type="Gene3D" id="2.70.50.50">
    <property type="entry name" value="chitin-binding protein cbp21"/>
    <property type="match status" value="1"/>
</dbReference>
<keyword evidence="4" id="KW-0503">Monooxygenase</keyword>
<evidence type="ECO:0000259" key="3">
    <source>
        <dbReference type="Pfam" id="PF03067"/>
    </source>
</evidence>
<dbReference type="Pfam" id="PF03067">
    <property type="entry name" value="LPMO_10"/>
    <property type="match status" value="1"/>
</dbReference>
<evidence type="ECO:0000313" key="5">
    <source>
        <dbReference type="Proteomes" id="UP001148203"/>
    </source>
</evidence>
<dbReference type="SUPFAM" id="SSF81296">
    <property type="entry name" value="E set domains"/>
    <property type="match status" value="1"/>
</dbReference>
<organism evidence="4 5">
    <name type="scientific">Pseudomonas fontis</name>
    <dbReference type="NCBI Taxonomy" id="2942633"/>
    <lineage>
        <taxon>Bacteria</taxon>
        <taxon>Pseudomonadati</taxon>
        <taxon>Pseudomonadota</taxon>
        <taxon>Gammaproteobacteria</taxon>
        <taxon>Pseudomonadales</taxon>
        <taxon>Pseudomonadaceae</taxon>
        <taxon>Pseudomonas</taxon>
    </lineage>
</organism>
<evidence type="ECO:0000256" key="2">
    <source>
        <dbReference type="SAM" id="SignalP"/>
    </source>
</evidence>
<reference evidence="4 5" key="1">
    <citation type="submission" date="2022-05" db="EMBL/GenBank/DDBJ databases">
        <title>Novel Pseudomonas spp. Isolated from a Rainbow Trout Aquaculture Facility.</title>
        <authorList>
            <person name="Testerman T."/>
            <person name="Graf J."/>
        </authorList>
    </citation>
    <scope>NUCLEOTIDE SEQUENCE [LARGE SCALE GENOMIC DNA]</scope>
    <source>
        <strain evidence="4 5">ID681</strain>
    </source>
</reference>
<name>A0ABT5NQ69_9PSED</name>
<dbReference type="EMBL" id="JAMDGY010000018">
    <property type="protein sequence ID" value="MDD0990292.1"/>
    <property type="molecule type" value="Genomic_DNA"/>
</dbReference>
<dbReference type="InterPro" id="IPR004302">
    <property type="entry name" value="Cellulose/chitin-bd_N"/>
</dbReference>
<dbReference type="InterPro" id="IPR014756">
    <property type="entry name" value="Ig_E-set"/>
</dbReference>
<dbReference type="PANTHER" id="PTHR34823:SF1">
    <property type="entry name" value="CHITIN-BINDING TYPE-4 DOMAIN-CONTAINING PROTEIN"/>
    <property type="match status" value="1"/>
</dbReference>
<dbReference type="RefSeq" id="WP_273909187.1">
    <property type="nucleotide sequence ID" value="NZ_JAMDGX010000006.1"/>
</dbReference>
<keyword evidence="1 2" id="KW-0732">Signal</keyword>
<sequence length="127" mass="13615">MKGFTPRSVWISSSISVAALMGSLMAAQQASAHGYISEPASRSALCHATFKNLNQNCGAAQYEPQSVGEGRDGFPGINGVADGQIASGMNSRWVEMDVQTASRWHKNAIQGGRYCVHLVLRGAARYR</sequence>
<evidence type="ECO:0000313" key="4">
    <source>
        <dbReference type="EMBL" id="MDD0990292.1"/>
    </source>
</evidence>
<keyword evidence="4" id="KW-0560">Oxidoreductase</keyword>
<feature type="chain" id="PRO_5046429907" evidence="2">
    <location>
        <begin position="33"/>
        <end position="127"/>
    </location>
</feature>
<gene>
    <name evidence="4" type="ORF">M5G11_07030</name>
</gene>
<dbReference type="InterPro" id="IPR051024">
    <property type="entry name" value="GlcNAc_Chitin_IntDeg"/>
</dbReference>
<feature type="signal peptide" evidence="2">
    <location>
        <begin position="1"/>
        <end position="32"/>
    </location>
</feature>
<feature type="domain" description="Chitin-binding type-4" evidence="3">
    <location>
        <begin position="33"/>
        <end position="113"/>
    </location>
</feature>
<proteinExistence type="predicted"/>
<dbReference type="GO" id="GO:0004497">
    <property type="term" value="F:monooxygenase activity"/>
    <property type="evidence" value="ECO:0007669"/>
    <property type="project" value="UniProtKB-KW"/>
</dbReference>
<keyword evidence="5" id="KW-1185">Reference proteome</keyword>
<evidence type="ECO:0000256" key="1">
    <source>
        <dbReference type="ARBA" id="ARBA00022729"/>
    </source>
</evidence>
<protein>
    <submittedName>
        <fullName evidence="4">Lytic polysaccharide monooxygenase</fullName>
    </submittedName>
</protein>
<dbReference type="PANTHER" id="PTHR34823">
    <property type="entry name" value="GLCNAC-BINDING PROTEIN A"/>
    <property type="match status" value="1"/>
</dbReference>